<dbReference type="AlphaFoldDB" id="A0A0C3BMH1"/>
<evidence type="ECO:0000313" key="2">
    <source>
        <dbReference type="EMBL" id="KIM33304.1"/>
    </source>
</evidence>
<dbReference type="InterPro" id="IPR029069">
    <property type="entry name" value="HotDog_dom_sf"/>
</dbReference>
<accession>A0A0C3BMH1</accession>
<dbReference type="Gene3D" id="3.10.129.10">
    <property type="entry name" value="Hotdog Thioesterase"/>
    <property type="match status" value="1"/>
</dbReference>
<dbReference type="InterPro" id="IPR039298">
    <property type="entry name" value="ACOT13"/>
</dbReference>
<dbReference type="PANTHER" id="PTHR21660">
    <property type="entry name" value="THIOESTERASE SUPERFAMILY MEMBER-RELATED"/>
    <property type="match status" value="1"/>
</dbReference>
<dbReference type="HOGENOM" id="CLU_1526089_0_0_1"/>
<sequence>MEHADRSLRRSLKSQEVAASLNRIPAYSTRSNSPNLSLFSTTHGSSMKPSLTTAQIAGCATEAQKQKVLLWLQFVSKGFAGSIVERITPVRYDVALVADGTTSTDPNVADASARTRGATLVCDLVIGDDMLNGYKSLHGGAAAFLVDVCTSVALSAFSNGHVSVNLNVDYHQPIPL</sequence>
<dbReference type="CDD" id="cd03443">
    <property type="entry name" value="PaaI_thioesterase"/>
    <property type="match status" value="1"/>
</dbReference>
<evidence type="ECO:0000313" key="3">
    <source>
        <dbReference type="Proteomes" id="UP000054097"/>
    </source>
</evidence>
<dbReference type="OrthoDB" id="2831072at2759"/>
<protein>
    <recommendedName>
        <fullName evidence="4">Thioesterase domain-containing protein</fullName>
    </recommendedName>
</protein>
<dbReference type="STRING" id="933852.A0A0C3BMH1"/>
<organism evidence="2 3">
    <name type="scientific">Serendipita vermifera MAFF 305830</name>
    <dbReference type="NCBI Taxonomy" id="933852"/>
    <lineage>
        <taxon>Eukaryota</taxon>
        <taxon>Fungi</taxon>
        <taxon>Dikarya</taxon>
        <taxon>Basidiomycota</taxon>
        <taxon>Agaricomycotina</taxon>
        <taxon>Agaricomycetes</taxon>
        <taxon>Sebacinales</taxon>
        <taxon>Serendipitaceae</taxon>
        <taxon>Serendipita</taxon>
    </lineage>
</organism>
<dbReference type="EMBL" id="KN824278">
    <property type="protein sequence ID" value="KIM33304.1"/>
    <property type="molecule type" value="Genomic_DNA"/>
</dbReference>
<dbReference type="PANTHER" id="PTHR21660:SF1">
    <property type="entry name" value="ACYL-COENZYME A THIOESTERASE 13"/>
    <property type="match status" value="1"/>
</dbReference>
<proteinExistence type="predicted"/>
<evidence type="ECO:0000256" key="1">
    <source>
        <dbReference type="ARBA" id="ARBA00022801"/>
    </source>
</evidence>
<keyword evidence="3" id="KW-1185">Reference proteome</keyword>
<reference evidence="3" key="2">
    <citation type="submission" date="2015-01" db="EMBL/GenBank/DDBJ databases">
        <title>Evolutionary Origins and Diversification of the Mycorrhizal Mutualists.</title>
        <authorList>
            <consortium name="DOE Joint Genome Institute"/>
            <consortium name="Mycorrhizal Genomics Consortium"/>
            <person name="Kohler A."/>
            <person name="Kuo A."/>
            <person name="Nagy L.G."/>
            <person name="Floudas D."/>
            <person name="Copeland A."/>
            <person name="Barry K.W."/>
            <person name="Cichocki N."/>
            <person name="Veneault-Fourrey C."/>
            <person name="LaButti K."/>
            <person name="Lindquist E.A."/>
            <person name="Lipzen A."/>
            <person name="Lundell T."/>
            <person name="Morin E."/>
            <person name="Murat C."/>
            <person name="Riley R."/>
            <person name="Ohm R."/>
            <person name="Sun H."/>
            <person name="Tunlid A."/>
            <person name="Henrissat B."/>
            <person name="Grigoriev I.V."/>
            <person name="Hibbett D.S."/>
            <person name="Martin F."/>
        </authorList>
    </citation>
    <scope>NUCLEOTIDE SEQUENCE [LARGE SCALE GENOMIC DNA]</scope>
    <source>
        <strain evidence="3">MAFF 305830</strain>
    </source>
</reference>
<dbReference type="Proteomes" id="UP000054097">
    <property type="component" value="Unassembled WGS sequence"/>
</dbReference>
<gene>
    <name evidence="2" type="ORF">M408DRAFT_19619</name>
</gene>
<evidence type="ECO:0008006" key="4">
    <source>
        <dbReference type="Google" id="ProtNLM"/>
    </source>
</evidence>
<dbReference type="GO" id="GO:0047617">
    <property type="term" value="F:fatty acyl-CoA hydrolase activity"/>
    <property type="evidence" value="ECO:0007669"/>
    <property type="project" value="InterPro"/>
</dbReference>
<reference evidence="2 3" key="1">
    <citation type="submission" date="2014-04" db="EMBL/GenBank/DDBJ databases">
        <authorList>
            <consortium name="DOE Joint Genome Institute"/>
            <person name="Kuo A."/>
            <person name="Zuccaro A."/>
            <person name="Kohler A."/>
            <person name="Nagy L.G."/>
            <person name="Floudas D."/>
            <person name="Copeland A."/>
            <person name="Barry K.W."/>
            <person name="Cichocki N."/>
            <person name="Veneault-Fourrey C."/>
            <person name="LaButti K."/>
            <person name="Lindquist E.A."/>
            <person name="Lipzen A."/>
            <person name="Lundell T."/>
            <person name="Morin E."/>
            <person name="Murat C."/>
            <person name="Sun H."/>
            <person name="Tunlid A."/>
            <person name="Henrissat B."/>
            <person name="Grigoriev I.V."/>
            <person name="Hibbett D.S."/>
            <person name="Martin F."/>
            <person name="Nordberg H.P."/>
            <person name="Cantor M.N."/>
            <person name="Hua S.X."/>
        </authorList>
    </citation>
    <scope>NUCLEOTIDE SEQUENCE [LARGE SCALE GENOMIC DNA]</scope>
    <source>
        <strain evidence="2 3">MAFF 305830</strain>
    </source>
</reference>
<name>A0A0C3BMH1_SERVB</name>
<dbReference type="SUPFAM" id="SSF54637">
    <property type="entry name" value="Thioesterase/thiol ester dehydrase-isomerase"/>
    <property type="match status" value="1"/>
</dbReference>
<keyword evidence="1" id="KW-0378">Hydrolase</keyword>